<dbReference type="RefSeq" id="WP_105061766.1">
    <property type="nucleotide sequence ID" value="NZ_MSCJ01000003.1"/>
</dbReference>
<dbReference type="OrthoDB" id="5682908at2"/>
<evidence type="ECO:0000313" key="2">
    <source>
        <dbReference type="Proteomes" id="UP000238730"/>
    </source>
</evidence>
<proteinExistence type="predicted"/>
<name>A0A2S7VK95_PHOAN</name>
<protein>
    <recommendedName>
        <fullName evidence="3">Helix-turn-helix domain-containing protein</fullName>
    </recommendedName>
</protein>
<comment type="caution">
    <text evidence="1">The sequence shown here is derived from an EMBL/GenBank/DDBJ whole genome shotgun (WGS) entry which is preliminary data.</text>
</comment>
<dbReference type="EMBL" id="MSCJ01000003">
    <property type="protein sequence ID" value="PQJ61921.1"/>
    <property type="molecule type" value="Genomic_DNA"/>
</dbReference>
<reference evidence="1 2" key="1">
    <citation type="submission" date="2016-12" db="EMBL/GenBank/DDBJ databases">
        <title>Diversity of luminous bacteria.</title>
        <authorList>
            <person name="Yoshizawa S."/>
            <person name="Kogure K."/>
        </authorList>
    </citation>
    <scope>NUCLEOTIDE SEQUENCE [LARGE SCALE GENOMIC DNA]</scope>
    <source>
        <strain evidence="1 2">LC1-200</strain>
    </source>
</reference>
<gene>
    <name evidence="1" type="ORF">BTO08_16795</name>
</gene>
<dbReference type="AlphaFoldDB" id="A0A2S7VK95"/>
<dbReference type="Proteomes" id="UP000238730">
    <property type="component" value="Unassembled WGS sequence"/>
</dbReference>
<organism evidence="1 2">
    <name type="scientific">Photobacterium angustum</name>
    <dbReference type="NCBI Taxonomy" id="661"/>
    <lineage>
        <taxon>Bacteria</taxon>
        <taxon>Pseudomonadati</taxon>
        <taxon>Pseudomonadota</taxon>
        <taxon>Gammaproteobacteria</taxon>
        <taxon>Vibrionales</taxon>
        <taxon>Vibrionaceae</taxon>
        <taxon>Photobacterium</taxon>
    </lineage>
</organism>
<accession>A0A2S7VK95</accession>
<sequence>MTQDNSKTEQKNAQLQRKERNVKTKLMDWFAYNMNANGVSKTALATYCDVSRQAVHKWVTTGIVSKENLIICSRFFKTVPPLDLIADKENHAPVNPLSYAWSSNARKAVEIIKRLDDEKTNPIQIKLITGMVEAVDALSYVENANLKDEQNFEWECNNKTRSMLARIDEQFYNADLTGVTTEYIGNILIGYMELIGDTKLDIRPYSFIAMPELNDGNAEMCIKLLKNLLEYPTKSRLVIAIHLPEESQQAARFNQIAANTSFLIMPPSSVPSIVAEKIAKMTKD</sequence>
<evidence type="ECO:0008006" key="3">
    <source>
        <dbReference type="Google" id="ProtNLM"/>
    </source>
</evidence>
<evidence type="ECO:0000313" key="1">
    <source>
        <dbReference type="EMBL" id="PQJ61921.1"/>
    </source>
</evidence>